<accession>A0AAF0FNQ8</accession>
<evidence type="ECO:0000313" key="2">
    <source>
        <dbReference type="Proteomes" id="UP001218881"/>
    </source>
</evidence>
<evidence type="ECO:0000313" key="1">
    <source>
        <dbReference type="EMBL" id="WFG40880.1"/>
    </source>
</evidence>
<sequence length="363" mass="40705">MPLDLAKLKEKAATVASPTEAEYPREVAGRVAHIDADFMAYQVSAETKAELDPLDPTPRKTLEDMKHNAYAAVTHIRRMAAAERAVLHVTRAETKGGRTGIARLKPYQANRADRTNKPEHLDTIRGFLGTGAGDKQGKLVGSIWTTQEADDGMAQAHYADPENTIICSADKDLLMVPGWKLDMYTNEIRREKDAFGWIDLDRSKSSAKVIGGGTKFFWAQCLMGDTADNISGVPEVPGRIWQQYSGTAAYRDAYGQWIATDDPAIAAKLDEKMKKMTAKTKKCGPVLTYDLLKDARDDRECYETVKCCYELLVKDHGYQFTDYRDGSPITPTQALLSEMQLLWMRRNPDPQDVLHWLKETLKR</sequence>
<dbReference type="Proteomes" id="UP001218881">
    <property type="component" value="Segment"/>
</dbReference>
<protein>
    <submittedName>
        <fullName evidence="1">RNaseH</fullName>
    </submittedName>
</protein>
<proteinExistence type="predicted"/>
<dbReference type="EMBL" id="OQ376857">
    <property type="protein sequence ID" value="WFG40880.1"/>
    <property type="molecule type" value="Genomic_DNA"/>
</dbReference>
<keyword evidence="2" id="KW-1185">Reference proteome</keyword>
<gene>
    <name evidence="1" type="ORF">ParaKuw1_00047</name>
</gene>
<name>A0AAF0FNQ8_9CAUD</name>
<organism evidence="1 2">
    <name type="scientific">Paracoccus phage ParKuw1</name>
    <dbReference type="NCBI Taxonomy" id="3032415"/>
    <lineage>
        <taxon>Viruses</taxon>
        <taxon>Duplodnaviria</taxon>
        <taxon>Heunggongvirae</taxon>
        <taxon>Uroviricota</taxon>
        <taxon>Caudoviricetes</taxon>
        <taxon>Autographivirales</taxon>
        <taxon>Autographivirales incertae sedis</taxon>
        <taxon>Kuwvirus</taxon>
        <taxon>Kuwvirus ParKuw1</taxon>
    </lineage>
</organism>
<reference evidence="1" key="1">
    <citation type="submission" date="2023-02" db="EMBL/GenBank/DDBJ databases">
        <authorList>
            <person name="Rihtman B."/>
        </authorList>
    </citation>
    <scope>NUCLEOTIDE SEQUENCE</scope>
</reference>